<evidence type="ECO:0000259" key="1">
    <source>
        <dbReference type="PROSITE" id="PS51704"/>
    </source>
</evidence>
<gene>
    <name evidence="2" type="ORF">SAMN04488067_1168</name>
</gene>
<dbReference type="Pfam" id="PF03009">
    <property type="entry name" value="GDPD"/>
    <property type="match status" value="1"/>
</dbReference>
<dbReference type="EMBL" id="FNBO01000016">
    <property type="protein sequence ID" value="SDG11754.1"/>
    <property type="molecule type" value="Genomic_DNA"/>
</dbReference>
<dbReference type="CDD" id="cd08556">
    <property type="entry name" value="GDPD"/>
    <property type="match status" value="1"/>
</dbReference>
<protein>
    <submittedName>
        <fullName evidence="2">Glycerophosphoryl diester phosphodiesterase</fullName>
    </submittedName>
</protein>
<dbReference type="PANTHER" id="PTHR46211">
    <property type="entry name" value="GLYCEROPHOSPHORYL DIESTER PHOSPHODIESTERASE"/>
    <property type="match status" value="1"/>
</dbReference>
<reference evidence="2 3" key="1">
    <citation type="submission" date="2016-10" db="EMBL/GenBank/DDBJ databases">
        <authorList>
            <person name="Varghese N."/>
            <person name="Submissions S."/>
        </authorList>
    </citation>
    <scope>NUCLEOTIDE SEQUENCE [LARGE SCALE GENOMIC DNA]</scope>
    <source>
        <strain evidence="2 3">CGMCC 1.3527</strain>
    </source>
</reference>
<keyword evidence="3" id="KW-1185">Reference proteome</keyword>
<dbReference type="PROSITE" id="PS51704">
    <property type="entry name" value="GP_PDE"/>
    <property type="match status" value="1"/>
</dbReference>
<evidence type="ECO:0000313" key="3">
    <source>
        <dbReference type="Proteomes" id="UP000324020"/>
    </source>
</evidence>
<dbReference type="GO" id="GO:0006629">
    <property type="term" value="P:lipid metabolic process"/>
    <property type="evidence" value="ECO:0007669"/>
    <property type="project" value="InterPro"/>
</dbReference>
<organism evidence="2 3">
    <name type="scientific">Halorubrum xinjiangense</name>
    <dbReference type="NCBI Taxonomy" id="261291"/>
    <lineage>
        <taxon>Archaea</taxon>
        <taxon>Methanobacteriati</taxon>
        <taxon>Methanobacteriota</taxon>
        <taxon>Stenosarchaea group</taxon>
        <taxon>Halobacteria</taxon>
        <taxon>Halobacteriales</taxon>
        <taxon>Haloferacaceae</taxon>
        <taxon>Halorubrum</taxon>
    </lineage>
</organism>
<dbReference type="InterPro" id="IPR017946">
    <property type="entry name" value="PLC-like_Pdiesterase_TIM-brl"/>
</dbReference>
<sequence>MLRRGGALAVGAVAAAGSTALAGCVGRDNGETVENDVDPDDPPLIAHRGFAAENPENTVAAVEAASAVVDRVELDVRRCGTGELVAFHDATLGRVTDATGRVDETPLGRLSELSVEDSGEPVPTLAAALDAAPADAWVMLDLKQRGIAADALSVGADRDLDLAVTADDPAVIEAVSAADPTVQTVYGVHESIPARALRPVIPGPGIGLGAPRWAYPPQDVAGMVETATELGCAAVSPRYELCLRTDLVSRATEAGLRVLPWTVASAREYEAVATAGVDAVVSDVSRGRPET</sequence>
<evidence type="ECO:0000313" key="2">
    <source>
        <dbReference type="EMBL" id="SDG11754.1"/>
    </source>
</evidence>
<dbReference type="PROSITE" id="PS51257">
    <property type="entry name" value="PROKAR_LIPOPROTEIN"/>
    <property type="match status" value="1"/>
</dbReference>
<dbReference type="AlphaFoldDB" id="A0A1G7RMA4"/>
<name>A0A1G7RMA4_9EURY</name>
<dbReference type="SUPFAM" id="SSF51695">
    <property type="entry name" value="PLC-like phosphodiesterases"/>
    <property type="match status" value="1"/>
</dbReference>
<dbReference type="InterPro" id="IPR030395">
    <property type="entry name" value="GP_PDE_dom"/>
</dbReference>
<accession>A0A1G7RMA4</accession>
<proteinExistence type="predicted"/>
<dbReference type="GO" id="GO:0008081">
    <property type="term" value="F:phosphoric diester hydrolase activity"/>
    <property type="evidence" value="ECO:0007669"/>
    <property type="project" value="InterPro"/>
</dbReference>
<feature type="domain" description="GP-PDE" evidence="1">
    <location>
        <begin position="42"/>
        <end position="291"/>
    </location>
</feature>
<dbReference type="Proteomes" id="UP000324020">
    <property type="component" value="Unassembled WGS sequence"/>
</dbReference>
<dbReference type="Gene3D" id="3.20.20.190">
    <property type="entry name" value="Phosphatidylinositol (PI) phosphodiesterase"/>
    <property type="match status" value="1"/>
</dbReference>
<dbReference type="PANTHER" id="PTHR46211:SF14">
    <property type="entry name" value="GLYCEROPHOSPHODIESTER PHOSPHODIESTERASE"/>
    <property type="match status" value="1"/>
</dbReference>